<protein>
    <submittedName>
        <fullName evidence="1">Uncharacterized protein</fullName>
    </submittedName>
</protein>
<reference evidence="1" key="1">
    <citation type="submission" date="2020-04" db="EMBL/GenBank/DDBJ databases">
        <authorList>
            <person name="Chiriac C."/>
            <person name="Salcher M."/>
            <person name="Ghai R."/>
            <person name="Kavagutti S V."/>
        </authorList>
    </citation>
    <scope>NUCLEOTIDE SEQUENCE</scope>
</reference>
<evidence type="ECO:0000313" key="1">
    <source>
        <dbReference type="EMBL" id="CAB4159678.1"/>
    </source>
</evidence>
<sequence>MSLPATISVSFDFSQGATFGYPFTVGDAKYGVIGVSQFASTEVPDPVVDLSDVTRSIKITRGRNIMRDTYEAGNCTVRVLDPNSYFNPQNTSSPYFGYLTPLRKIRVAATTATAQEFLFSGYVDSYKYYYPTGQEIGYVDIVCSDAFRLFQMANVSTVSGATSGQTTGTRITKILDQVSFPTSMRITDTGSTTVQADPGTARTSLATLKAAEFAEQGAFFIRTDGTAEFKDRNDVVSSLAATPIEFNQTTGIPYSDLKYAFDDKLIVNQASMTRVGGSAQTATDATSSAKYFPHGMTVTDMIPETDAQVLDIAKIYVATRAETTIRIDAMTVDLLDTAVPTNTMIGLDYFDNVKITNVQPDGSTIVKTLQVQGLAWDITPNSMKCTVTTLEPIVEGFIIGSSTYGIIGQSIMGY</sequence>
<accession>A0A6J5NRD9</accession>
<dbReference type="EMBL" id="LR796688">
    <property type="protein sequence ID" value="CAB4159678.1"/>
    <property type="molecule type" value="Genomic_DNA"/>
</dbReference>
<proteinExistence type="predicted"/>
<organism evidence="1">
    <name type="scientific">uncultured Caudovirales phage</name>
    <dbReference type="NCBI Taxonomy" id="2100421"/>
    <lineage>
        <taxon>Viruses</taxon>
        <taxon>Duplodnaviria</taxon>
        <taxon>Heunggongvirae</taxon>
        <taxon>Uroviricota</taxon>
        <taxon>Caudoviricetes</taxon>
        <taxon>Peduoviridae</taxon>
        <taxon>Maltschvirus</taxon>
        <taxon>Maltschvirus maltsch</taxon>
    </lineage>
</organism>
<name>A0A6J5NRD9_9CAUD</name>
<gene>
    <name evidence="1" type="ORF">UFOVP717_3</name>
</gene>